<dbReference type="InterPro" id="IPR016161">
    <property type="entry name" value="Ald_DH/histidinol_DH"/>
</dbReference>
<feature type="domain" description="Aldehyde dehydrogenase" evidence="3">
    <location>
        <begin position="2"/>
        <end position="109"/>
    </location>
</feature>
<dbReference type="GO" id="GO:0008911">
    <property type="term" value="F:lactaldehyde dehydrogenase (NAD+) activity"/>
    <property type="evidence" value="ECO:0007669"/>
    <property type="project" value="TreeGrafter"/>
</dbReference>
<comment type="similarity">
    <text evidence="1">Belongs to the aldehyde dehydrogenase family.</text>
</comment>
<dbReference type="Gene3D" id="3.40.605.10">
    <property type="entry name" value="Aldehyde Dehydrogenase, Chain A, domain 1"/>
    <property type="match status" value="1"/>
</dbReference>
<gene>
    <name evidence="4" type="ORF">ENO08_04575</name>
</gene>
<dbReference type="InterPro" id="IPR015590">
    <property type="entry name" value="Aldehyde_DH_dom"/>
</dbReference>
<dbReference type="AlphaFoldDB" id="A0A7V2AV16"/>
<evidence type="ECO:0000256" key="1">
    <source>
        <dbReference type="ARBA" id="ARBA00009986"/>
    </source>
</evidence>
<dbReference type="PANTHER" id="PTHR42991">
    <property type="entry name" value="ALDEHYDE DEHYDROGENASE"/>
    <property type="match status" value="1"/>
</dbReference>
<dbReference type="EMBL" id="DSEC01000322">
    <property type="protein sequence ID" value="HER43716.1"/>
    <property type="molecule type" value="Genomic_DNA"/>
</dbReference>
<protein>
    <submittedName>
        <fullName evidence="4">Aldehyde dehydrogenase family protein</fullName>
    </submittedName>
</protein>
<dbReference type="PANTHER" id="PTHR42991:SF1">
    <property type="entry name" value="ALDEHYDE DEHYDROGENASE"/>
    <property type="match status" value="1"/>
</dbReference>
<proteinExistence type="inferred from homology"/>
<dbReference type="InterPro" id="IPR016163">
    <property type="entry name" value="Ald_DH_C"/>
</dbReference>
<evidence type="ECO:0000256" key="2">
    <source>
        <dbReference type="ARBA" id="ARBA00023002"/>
    </source>
</evidence>
<dbReference type="InterPro" id="IPR051020">
    <property type="entry name" value="ALDH-related_metabolic_enz"/>
</dbReference>
<evidence type="ECO:0000313" key="4">
    <source>
        <dbReference type="EMBL" id="HER43716.1"/>
    </source>
</evidence>
<dbReference type="Pfam" id="PF00171">
    <property type="entry name" value="Aldedh"/>
    <property type="match status" value="1"/>
</dbReference>
<dbReference type="SUPFAM" id="SSF53720">
    <property type="entry name" value="ALDH-like"/>
    <property type="match status" value="1"/>
</dbReference>
<dbReference type="InterPro" id="IPR016162">
    <property type="entry name" value="Ald_DH_N"/>
</dbReference>
<evidence type="ECO:0000259" key="3">
    <source>
        <dbReference type="Pfam" id="PF00171"/>
    </source>
</evidence>
<accession>A0A7V2AV16</accession>
<dbReference type="Gene3D" id="3.40.309.10">
    <property type="entry name" value="Aldehyde Dehydrogenase, Chain A, domain 2"/>
    <property type="match status" value="1"/>
</dbReference>
<keyword evidence="2" id="KW-0560">Oxidoreductase</keyword>
<reference evidence="4" key="1">
    <citation type="journal article" date="2020" name="mSystems">
        <title>Genome- and Community-Level Interaction Insights into Carbon Utilization and Element Cycling Functions of Hydrothermarchaeota in Hydrothermal Sediment.</title>
        <authorList>
            <person name="Zhou Z."/>
            <person name="Liu Y."/>
            <person name="Xu W."/>
            <person name="Pan J."/>
            <person name="Luo Z.H."/>
            <person name="Li M."/>
        </authorList>
    </citation>
    <scope>NUCLEOTIDE SEQUENCE [LARGE SCALE GENOMIC DNA]</scope>
    <source>
        <strain evidence="4">SpSt-1233</strain>
    </source>
</reference>
<organism evidence="4">
    <name type="scientific">Eiseniibacteriota bacterium</name>
    <dbReference type="NCBI Taxonomy" id="2212470"/>
    <lineage>
        <taxon>Bacteria</taxon>
        <taxon>Candidatus Eiseniibacteriota</taxon>
    </lineage>
</organism>
<name>A0A7V2AV16_UNCEI</name>
<sequence length="115" mass="12547">PPTVLENTRRGMKVVDEEVFGPVTVVSGYDDFDEALAGVNDSRFGLQAGVYARDIGLVRRAFETLEVGGVIAGDIPTFRADRMPYGGVKESGSGREGLRWAIRSMCEQRLLVIGR</sequence>
<comment type="caution">
    <text evidence="4">The sequence shown here is derived from an EMBL/GenBank/DDBJ whole genome shotgun (WGS) entry which is preliminary data.</text>
</comment>
<feature type="non-terminal residue" evidence="4">
    <location>
        <position position="1"/>
    </location>
</feature>
<dbReference type="Proteomes" id="UP000886069">
    <property type="component" value="Unassembled WGS sequence"/>
</dbReference>